<accession>A0A6M3ZWH7</accession>
<dbReference type="Proteomes" id="UP000501648">
    <property type="component" value="Chromosome"/>
</dbReference>
<dbReference type="AlphaFoldDB" id="A0A6M3ZWH7"/>
<sequence>MLILVVVVVEGYGMRPLAPCPRWRCRKRAGMGPECIESRAPQLAQMSNSGRRRKAALARWAKPIAQGAIAAREI</sequence>
<reference evidence="1 2" key="1">
    <citation type="journal article" date="2012" name="J. Bacteriol.">
        <title>Genome sequence of the pathogenic Herbaspirillum seropedicae strain Os34, isolated from rice roots.</title>
        <authorList>
            <person name="Ye W."/>
            <person name="Ye S."/>
            <person name="Liu J."/>
            <person name="Chang S."/>
            <person name="Chen M."/>
            <person name="Zhu B."/>
            <person name="Guo L."/>
            <person name="An Q."/>
        </authorList>
    </citation>
    <scope>NUCLEOTIDE SEQUENCE [LARGE SCALE GENOMIC DNA]</scope>
    <source>
        <strain evidence="1 2">Os34</strain>
    </source>
</reference>
<evidence type="ECO:0000313" key="1">
    <source>
        <dbReference type="EMBL" id="QJQ02937.1"/>
    </source>
</evidence>
<dbReference type="EMBL" id="CP008956">
    <property type="protein sequence ID" value="QJQ02937.1"/>
    <property type="molecule type" value="Genomic_DNA"/>
</dbReference>
<evidence type="ECO:0000313" key="2">
    <source>
        <dbReference type="Proteomes" id="UP000501648"/>
    </source>
</evidence>
<protein>
    <submittedName>
        <fullName evidence="1">Uncharacterized protein</fullName>
    </submittedName>
</protein>
<gene>
    <name evidence="1" type="ORF">C798_22740</name>
</gene>
<name>A0A6M3ZWH7_9BURK</name>
<organism evidence="1 2">
    <name type="scientific">Herbaspirillum rubrisubalbicans Os34</name>
    <dbReference type="NCBI Taxonomy" id="1235827"/>
    <lineage>
        <taxon>Bacteria</taxon>
        <taxon>Pseudomonadati</taxon>
        <taxon>Pseudomonadota</taxon>
        <taxon>Betaproteobacteria</taxon>
        <taxon>Burkholderiales</taxon>
        <taxon>Oxalobacteraceae</taxon>
        <taxon>Herbaspirillum</taxon>
    </lineage>
</organism>
<proteinExistence type="predicted"/>